<proteinExistence type="predicted"/>
<dbReference type="GO" id="GO:0008253">
    <property type="term" value="F:5'-nucleotidase activity"/>
    <property type="evidence" value="ECO:0007669"/>
    <property type="project" value="UniProtKB-EC"/>
</dbReference>
<dbReference type="Pfam" id="PF00395">
    <property type="entry name" value="SLH"/>
    <property type="match status" value="3"/>
</dbReference>
<dbReference type="InterPro" id="IPR004843">
    <property type="entry name" value="Calcineurin-like_PHP"/>
</dbReference>
<dbReference type="PROSITE" id="PS51272">
    <property type="entry name" value="SLH"/>
    <property type="match status" value="3"/>
</dbReference>
<evidence type="ECO:0000313" key="5">
    <source>
        <dbReference type="EMBL" id="MDQ0156944.1"/>
    </source>
</evidence>
<dbReference type="Gene3D" id="3.60.21.10">
    <property type="match status" value="1"/>
</dbReference>
<organism evidence="5 6">
    <name type="scientific">Anoxybacillus andreesenii</name>
    <dbReference type="NCBI Taxonomy" id="1325932"/>
    <lineage>
        <taxon>Bacteria</taxon>
        <taxon>Bacillati</taxon>
        <taxon>Bacillota</taxon>
        <taxon>Bacilli</taxon>
        <taxon>Bacillales</taxon>
        <taxon>Anoxybacillaceae</taxon>
        <taxon>Anoxybacillus</taxon>
    </lineage>
</organism>
<gene>
    <name evidence="5" type="ORF">J2S07_003269</name>
</gene>
<feature type="chain" id="PRO_5045645342" evidence="3">
    <location>
        <begin position="30"/>
        <end position="836"/>
    </location>
</feature>
<dbReference type="Proteomes" id="UP001231362">
    <property type="component" value="Unassembled WGS sequence"/>
</dbReference>
<accession>A0ABT9V7M8</accession>
<dbReference type="PANTHER" id="PTHR11575:SF24">
    <property type="entry name" value="5'-NUCLEOTIDASE"/>
    <property type="match status" value="1"/>
</dbReference>
<dbReference type="EMBL" id="JAUSTU010000017">
    <property type="protein sequence ID" value="MDQ0156944.1"/>
    <property type="molecule type" value="Genomic_DNA"/>
</dbReference>
<evidence type="ECO:0000256" key="3">
    <source>
        <dbReference type="SAM" id="SignalP"/>
    </source>
</evidence>
<dbReference type="InterPro" id="IPR008334">
    <property type="entry name" value="5'-Nucleotdase_C"/>
</dbReference>
<feature type="region of interest" description="Disordered" evidence="2">
    <location>
        <begin position="546"/>
        <end position="566"/>
    </location>
</feature>
<feature type="domain" description="SLH" evidence="4">
    <location>
        <begin position="162"/>
        <end position="222"/>
    </location>
</feature>
<evidence type="ECO:0000313" key="6">
    <source>
        <dbReference type="Proteomes" id="UP001231362"/>
    </source>
</evidence>
<keyword evidence="1 3" id="KW-0732">Signal</keyword>
<dbReference type="PRINTS" id="PR01607">
    <property type="entry name" value="APYRASEFAMLY"/>
</dbReference>
<feature type="domain" description="SLH" evidence="4">
    <location>
        <begin position="98"/>
        <end position="161"/>
    </location>
</feature>
<protein>
    <submittedName>
        <fullName evidence="5">5'-nucleotidase/2',3'-cyclic-nucleotide 2'-phosphodiesterase/3'-nucleotidase/5'-nucleotidase</fullName>
        <ecNumber evidence="5">3.1.3.5</ecNumber>
        <ecNumber evidence="5">3.1.3.6</ecNumber>
        <ecNumber evidence="5">3.1.4.16</ecNumber>
    </submittedName>
</protein>
<feature type="signal peptide" evidence="3">
    <location>
        <begin position="1"/>
        <end position="29"/>
    </location>
</feature>
<dbReference type="GO" id="GO:0008663">
    <property type="term" value="F:2',3'-cyclic-nucleotide 2'-phosphodiesterase activity"/>
    <property type="evidence" value="ECO:0007669"/>
    <property type="project" value="UniProtKB-EC"/>
</dbReference>
<dbReference type="EC" id="3.1.4.16" evidence="5"/>
<dbReference type="SUPFAM" id="SSF55816">
    <property type="entry name" value="5'-nucleotidase (syn. UDP-sugar hydrolase), C-terminal domain"/>
    <property type="match status" value="1"/>
</dbReference>
<comment type="caution">
    <text evidence="5">The sequence shown here is derived from an EMBL/GenBank/DDBJ whole genome shotgun (WGS) entry which is preliminary data.</text>
</comment>
<dbReference type="InterPro" id="IPR006179">
    <property type="entry name" value="5_nucleotidase/apyrase"/>
</dbReference>
<dbReference type="GO" id="GO:0008254">
    <property type="term" value="F:3'-nucleotidase activity"/>
    <property type="evidence" value="ECO:0007669"/>
    <property type="project" value="UniProtKB-EC"/>
</dbReference>
<dbReference type="PANTHER" id="PTHR11575">
    <property type="entry name" value="5'-NUCLEOTIDASE-RELATED"/>
    <property type="match status" value="1"/>
</dbReference>
<keyword evidence="5" id="KW-0378">Hydrolase</keyword>
<dbReference type="SUPFAM" id="SSF56300">
    <property type="entry name" value="Metallo-dependent phosphatases"/>
    <property type="match status" value="1"/>
</dbReference>
<dbReference type="InterPro" id="IPR036907">
    <property type="entry name" value="5'-Nucleotdase_C_sf"/>
</dbReference>
<dbReference type="EC" id="3.1.3.6" evidence="5"/>
<keyword evidence="6" id="KW-1185">Reference proteome</keyword>
<dbReference type="InterPro" id="IPR029052">
    <property type="entry name" value="Metallo-depent_PP-like"/>
</dbReference>
<dbReference type="InterPro" id="IPR001119">
    <property type="entry name" value="SLH_dom"/>
</dbReference>
<evidence type="ECO:0000259" key="4">
    <source>
        <dbReference type="PROSITE" id="PS51272"/>
    </source>
</evidence>
<evidence type="ECO:0000256" key="1">
    <source>
        <dbReference type="ARBA" id="ARBA00022729"/>
    </source>
</evidence>
<evidence type="ECO:0000256" key="2">
    <source>
        <dbReference type="SAM" id="MobiDB-lite"/>
    </source>
</evidence>
<dbReference type="Pfam" id="PF00149">
    <property type="entry name" value="Metallophos"/>
    <property type="match status" value="1"/>
</dbReference>
<dbReference type="Gene3D" id="3.90.780.10">
    <property type="entry name" value="5'-Nucleotidase, C-terminal domain"/>
    <property type="match status" value="1"/>
</dbReference>
<dbReference type="Pfam" id="PF02872">
    <property type="entry name" value="5_nucleotid_C"/>
    <property type="match status" value="1"/>
</dbReference>
<dbReference type="RefSeq" id="WP_307151432.1">
    <property type="nucleotide sequence ID" value="NZ_JAUSTU010000017.1"/>
</dbReference>
<dbReference type="EC" id="3.1.3.5" evidence="5"/>
<name>A0ABT9V7M8_9BACL</name>
<sequence>MFKSSKSYQSMFKAVISASMITGTIVATASPVGASTKGQAFSDLDPKKDYYDAVLQLAARGIINGFPDGTYKPESFVTRGQAAKILAASLKLDTKSVKNPGFSDLTTDNEFYGSIAALAEAGILNGFPDKTFRPNDKLTRAEMAKILTLGYKLQESTSKDHPFQDVKSTDAFASYINTLFKHGITKGTSATTFSPSDSVTRGQIASFVVRTEVAVEKKPETPPVQPPSSGGETPKEFELNIMHFNDTHAHLDNAAKRVTAVKEVRAKKPDALLLDAGDVFSGTLYFNEFQGQADLEFMNLMKVDAMTFGNHEFDLGSTPEGHQALVDFIRGANFPFVSANVDFSKDEKFTGLFNTKISTKPEKGNIYTGIVKEVKGEKIGIFGLTTADTKDISSPGEITFSNYIEDAKKMVAEFEKMGINKIVAITHIGFDDNPAVDNDLELAKAVEGIDVIVGGHSHTELKEPVVIDKKTSSTIIVQAYQYADYLGTLDVTFDKNGVVTKHNGQLIKIGDLADDPEAKDLLKKYSERIAEIKTTPTGATAEIALENPRTGGDNTKPSVRKNETPLGNVITDGMLARARQHNANVIMALQNGGGIRAAIDKGPITVGEVIEVLPFGNTLALMELTGAELKQAFEKSVSNYPLENGGFLHVSGSKVEFDSSKPVGERIVSIKYHDGDSFVDIQDEETYTIATNAFTAKGGDGFDVFKKIYEEGRVIDLGLSDWENFAEHLRTLTTVNPQMEGRIIDVAGRTTLEMDGAEFSGTAAAPKVYNGNVIVNVTGTSVFEHVTVLGNLMLKGQLEKDAAFRKITVKGNLDLSQLLGTEFDFEDIQVDGESIF</sequence>
<reference evidence="5 6" key="1">
    <citation type="submission" date="2023-07" db="EMBL/GenBank/DDBJ databases">
        <title>Genomic Encyclopedia of Type Strains, Phase IV (KMG-IV): sequencing the most valuable type-strain genomes for metagenomic binning, comparative biology and taxonomic classification.</title>
        <authorList>
            <person name="Goeker M."/>
        </authorList>
    </citation>
    <scope>NUCLEOTIDE SEQUENCE [LARGE SCALE GENOMIC DNA]</scope>
    <source>
        <strain evidence="5 6">DSM 23948</strain>
    </source>
</reference>
<feature type="domain" description="SLH" evidence="4">
    <location>
        <begin position="37"/>
        <end position="97"/>
    </location>
</feature>